<proteinExistence type="predicted"/>
<keyword evidence="1" id="KW-0472">Membrane</keyword>
<organism evidence="2">
    <name type="scientific">marine metagenome</name>
    <dbReference type="NCBI Taxonomy" id="408172"/>
    <lineage>
        <taxon>unclassified sequences</taxon>
        <taxon>metagenomes</taxon>
        <taxon>ecological metagenomes</taxon>
    </lineage>
</organism>
<evidence type="ECO:0000256" key="1">
    <source>
        <dbReference type="SAM" id="Phobius"/>
    </source>
</evidence>
<reference evidence="2" key="1">
    <citation type="submission" date="2018-05" db="EMBL/GenBank/DDBJ databases">
        <authorList>
            <person name="Lanie J.A."/>
            <person name="Ng W.-L."/>
            <person name="Kazmierczak K.M."/>
            <person name="Andrzejewski T.M."/>
            <person name="Davidsen T.M."/>
            <person name="Wayne K.J."/>
            <person name="Tettelin H."/>
            <person name="Glass J.I."/>
            <person name="Rusch D."/>
            <person name="Podicherti R."/>
            <person name="Tsui H.-C.T."/>
            <person name="Winkler M.E."/>
        </authorList>
    </citation>
    <scope>NUCLEOTIDE SEQUENCE</scope>
</reference>
<dbReference type="AlphaFoldDB" id="A0A381SCE6"/>
<protein>
    <recommendedName>
        <fullName evidence="3">DUF11 domain-containing protein</fullName>
    </recommendedName>
</protein>
<keyword evidence="1" id="KW-0812">Transmembrane</keyword>
<evidence type="ECO:0008006" key="3">
    <source>
        <dbReference type="Google" id="ProtNLM"/>
    </source>
</evidence>
<evidence type="ECO:0000313" key="2">
    <source>
        <dbReference type="EMBL" id="SVA01750.1"/>
    </source>
</evidence>
<feature type="transmembrane region" description="Helical" evidence="1">
    <location>
        <begin position="155"/>
        <end position="177"/>
    </location>
</feature>
<keyword evidence="1" id="KW-1133">Transmembrane helix</keyword>
<sequence length="312" mass="35716">MILNRLLLICSLIVLTNSCNNNDHFGGSFQLSVTIDTTRASIGDLISYKIITQNIGNKYFKIENPQFLEPLELRSTKLLYDKREKVTGAEFIFSVWDTGMVTIPPITVNLFNPDSLFDFAMETDSITIEVISLINVAGDQKMKPIKGPIPVENVLPIRILLLMILLSIILFGLYFIYGKRIRNKYDKGKVETNIDPADKIALNKLELLSKESYDTKIKIKEFYIKISHILREYVENSVYIKSLEMTTEEISRNRASFPFNMEEIDSLLDILNRADLSKYAKSNPEIDICDYDLKAGKDFIINTTSSWKVLKN</sequence>
<accession>A0A381SCE6</accession>
<name>A0A381SCE6_9ZZZZ</name>
<gene>
    <name evidence="2" type="ORF">METZ01_LOCUS54604</name>
</gene>
<dbReference type="EMBL" id="UINC01002935">
    <property type="protein sequence ID" value="SVA01750.1"/>
    <property type="molecule type" value="Genomic_DNA"/>
</dbReference>